<sequence>MPQMTTKVLSFAVLGALALALSGCGDANPQATFDPAAGKHPANWLPAGHSVAAEEDISGCAECHGEDLKGGGIAKKSCMNDPQDQQSTGCHAGSATSVHPVLWGQVAYAMHPGYVRAKGTASCAVAECHGTNLLGGASAPSCGIYCHRGGDANAPQIHAWGGIGADTAADITGHIQWMANPFTHVNGHLNYETCRNEFCHGANLQGVWLSGPACTKCHNGGAPAE</sequence>
<feature type="chain" id="PRO_5046602371" evidence="1">
    <location>
        <begin position="28"/>
        <end position="225"/>
    </location>
</feature>
<proteinExistence type="predicted"/>
<dbReference type="PROSITE" id="PS51257">
    <property type="entry name" value="PROKAR_LIPOPROTEIN"/>
    <property type="match status" value="1"/>
</dbReference>
<evidence type="ECO:0000313" key="2">
    <source>
        <dbReference type="EMBL" id="QXE89160.1"/>
    </source>
</evidence>
<dbReference type="Proteomes" id="UP000683559">
    <property type="component" value="Chromosome"/>
</dbReference>
<dbReference type="RefSeq" id="WP_217285853.1">
    <property type="nucleotide sequence ID" value="NZ_CP077683.1"/>
</dbReference>
<evidence type="ECO:0000256" key="1">
    <source>
        <dbReference type="SAM" id="SignalP"/>
    </source>
</evidence>
<organism evidence="2 3">
    <name type="scientific">Geomonas subterranea</name>
    <dbReference type="NCBI Taxonomy" id="2847989"/>
    <lineage>
        <taxon>Bacteria</taxon>
        <taxon>Pseudomonadati</taxon>
        <taxon>Thermodesulfobacteriota</taxon>
        <taxon>Desulfuromonadia</taxon>
        <taxon>Geobacterales</taxon>
        <taxon>Geobacteraceae</taxon>
        <taxon>Geomonas</taxon>
    </lineage>
</organism>
<keyword evidence="3" id="KW-1185">Reference proteome</keyword>
<protein>
    <submittedName>
        <fullName evidence="2">Uncharacterized protein</fullName>
    </submittedName>
</protein>
<gene>
    <name evidence="2" type="ORF">KP001_11850</name>
</gene>
<evidence type="ECO:0000313" key="3">
    <source>
        <dbReference type="Proteomes" id="UP000683559"/>
    </source>
</evidence>
<keyword evidence="1" id="KW-0732">Signal</keyword>
<feature type="signal peptide" evidence="1">
    <location>
        <begin position="1"/>
        <end position="27"/>
    </location>
</feature>
<accession>A0ABX8LHU4</accession>
<name>A0ABX8LHU4_9BACT</name>
<reference evidence="2 3" key="1">
    <citation type="submission" date="2021-06" db="EMBL/GenBank/DDBJ databases">
        <title>Gemonas diversity in paddy soil.</title>
        <authorList>
            <person name="Liu G."/>
        </authorList>
    </citation>
    <scope>NUCLEOTIDE SEQUENCE [LARGE SCALE GENOMIC DNA]</scope>
    <source>
        <strain evidence="2 3">RG2</strain>
    </source>
</reference>
<dbReference type="EMBL" id="CP077683">
    <property type="protein sequence ID" value="QXE89160.1"/>
    <property type="molecule type" value="Genomic_DNA"/>
</dbReference>